<comment type="similarity">
    <text evidence="1">Belongs to the Cu-Zn superoxide dismutase family.</text>
</comment>
<sequence length="158" mass="17077">MNLKKISLVLFLAAAFTFVGCSKDENQTTENELRTKVFALNAADNAEISGTATFTEKEDGTTTIFLSLTNSNNDIHPAFIYLDDVTSTGEVAITLAPIECNCEESTTEVSMLDNGTAITFDELLFFDGNIRVHQSASDLETVIAQGNIGINAINEQAK</sequence>
<evidence type="ECO:0000313" key="3">
    <source>
        <dbReference type="EMBL" id="SDF03409.1"/>
    </source>
</evidence>
<reference evidence="4" key="1">
    <citation type="submission" date="2016-10" db="EMBL/GenBank/DDBJ databases">
        <authorList>
            <person name="Varghese N."/>
            <person name="Submissions S."/>
        </authorList>
    </citation>
    <scope>NUCLEOTIDE SEQUENCE [LARGE SCALE GENOMIC DNA]</scope>
    <source>
        <strain evidence="4">DSM 24729</strain>
    </source>
</reference>
<proteinExistence type="inferred from homology"/>
<gene>
    <name evidence="3" type="ORF">SAMN04487992_106249</name>
</gene>
<keyword evidence="2" id="KW-0732">Signal</keyword>
<name>A0A1G7HTN4_9FLAO</name>
<dbReference type="InterPro" id="IPR036423">
    <property type="entry name" value="SOD-like_Cu/Zn_dom_sf"/>
</dbReference>
<dbReference type="Proteomes" id="UP000182114">
    <property type="component" value="Unassembled WGS sequence"/>
</dbReference>
<evidence type="ECO:0000256" key="1">
    <source>
        <dbReference type="ARBA" id="ARBA00010457"/>
    </source>
</evidence>
<protein>
    <recommendedName>
        <fullName evidence="5">CHRD domain-containing protein</fullName>
    </recommendedName>
</protein>
<feature type="chain" id="PRO_5010314374" description="CHRD domain-containing protein" evidence="2">
    <location>
        <begin position="23"/>
        <end position="158"/>
    </location>
</feature>
<evidence type="ECO:0000313" key="4">
    <source>
        <dbReference type="Proteomes" id="UP000182114"/>
    </source>
</evidence>
<dbReference type="GO" id="GO:0046872">
    <property type="term" value="F:metal ion binding"/>
    <property type="evidence" value="ECO:0007669"/>
    <property type="project" value="InterPro"/>
</dbReference>
<dbReference type="eggNOG" id="COG2032">
    <property type="taxonomic scope" value="Bacteria"/>
</dbReference>
<accession>A0A1G7HTN4</accession>
<dbReference type="EMBL" id="FNBD01000006">
    <property type="protein sequence ID" value="SDF03409.1"/>
    <property type="molecule type" value="Genomic_DNA"/>
</dbReference>
<keyword evidence="4" id="KW-1185">Reference proteome</keyword>
<organism evidence="3 4">
    <name type="scientific">Cellulophaga baltica</name>
    <dbReference type="NCBI Taxonomy" id="76594"/>
    <lineage>
        <taxon>Bacteria</taxon>
        <taxon>Pseudomonadati</taxon>
        <taxon>Bacteroidota</taxon>
        <taxon>Flavobacteriia</taxon>
        <taxon>Flavobacteriales</taxon>
        <taxon>Flavobacteriaceae</taxon>
        <taxon>Cellulophaga</taxon>
    </lineage>
</organism>
<dbReference type="SUPFAM" id="SSF49329">
    <property type="entry name" value="Cu,Zn superoxide dismutase-like"/>
    <property type="match status" value="1"/>
</dbReference>
<dbReference type="GO" id="GO:0006801">
    <property type="term" value="P:superoxide metabolic process"/>
    <property type="evidence" value="ECO:0007669"/>
    <property type="project" value="InterPro"/>
</dbReference>
<dbReference type="PROSITE" id="PS51257">
    <property type="entry name" value="PROKAR_LIPOPROTEIN"/>
    <property type="match status" value="1"/>
</dbReference>
<evidence type="ECO:0008006" key="5">
    <source>
        <dbReference type="Google" id="ProtNLM"/>
    </source>
</evidence>
<dbReference type="AlphaFoldDB" id="A0A1G7HTN4"/>
<evidence type="ECO:0000256" key="2">
    <source>
        <dbReference type="SAM" id="SignalP"/>
    </source>
</evidence>
<feature type="signal peptide" evidence="2">
    <location>
        <begin position="1"/>
        <end position="22"/>
    </location>
</feature>